<accession>A0ABY7H9J6</accession>
<proteinExistence type="predicted"/>
<gene>
    <name evidence="2" type="ORF">O0S08_07185</name>
</gene>
<dbReference type="SUPFAM" id="SSF56436">
    <property type="entry name" value="C-type lectin-like"/>
    <property type="match status" value="1"/>
</dbReference>
<dbReference type="EMBL" id="CP114040">
    <property type="protein sequence ID" value="WAS95932.1"/>
    <property type="molecule type" value="Genomic_DNA"/>
</dbReference>
<dbReference type="InterPro" id="IPR005532">
    <property type="entry name" value="SUMF_dom"/>
</dbReference>
<reference evidence="2" key="1">
    <citation type="submission" date="2022-11" db="EMBL/GenBank/DDBJ databases">
        <title>Minimal conservation of predation-associated metabolite biosynthetic gene clusters underscores biosynthetic potential of Myxococcota including descriptions for ten novel species: Archangium lansinium sp. nov., Myxococcus landrumus sp. nov., Nannocystis bai.</title>
        <authorList>
            <person name="Ahearne A."/>
            <person name="Stevens C."/>
            <person name="Dowd S."/>
        </authorList>
    </citation>
    <scope>NUCLEOTIDE SEQUENCE</scope>
    <source>
        <strain evidence="2">Fl3</strain>
    </source>
</reference>
<protein>
    <submittedName>
        <fullName evidence="2">SUMF1/EgtB/PvdO family nonheme iron enzyme</fullName>
    </submittedName>
</protein>
<organism evidence="2 3">
    <name type="scientific">Nannocystis punicea</name>
    <dbReference type="NCBI Taxonomy" id="2995304"/>
    <lineage>
        <taxon>Bacteria</taxon>
        <taxon>Pseudomonadati</taxon>
        <taxon>Myxococcota</taxon>
        <taxon>Polyangia</taxon>
        <taxon>Nannocystales</taxon>
        <taxon>Nannocystaceae</taxon>
        <taxon>Nannocystis</taxon>
    </lineage>
</organism>
<dbReference type="InterPro" id="IPR042095">
    <property type="entry name" value="SUMF_sf"/>
</dbReference>
<feature type="domain" description="Sulfatase-modifying factor enzyme-like" evidence="1">
    <location>
        <begin position="90"/>
        <end position="288"/>
    </location>
</feature>
<dbReference type="InterPro" id="IPR016187">
    <property type="entry name" value="CTDL_fold"/>
</dbReference>
<dbReference type="Proteomes" id="UP001164459">
    <property type="component" value="Chromosome"/>
</dbReference>
<dbReference type="PANTHER" id="PTHR23150">
    <property type="entry name" value="SULFATASE MODIFYING FACTOR 1, 2"/>
    <property type="match status" value="1"/>
</dbReference>
<sequence length="480" mass="51610">MTSRALLVVPLCLVACEATSRRFAALDAPPPAPVAVGEARPLSEFKKVTELSEAEKAKQAKDLPECGRGSGRDLNGECAPIGLWDTGTVQRVQIPGGVFVMGNVPDHFNSSPSRELPAVRWSGNPPRHAALRSFWIDLHEVTRKAYTVCVAADECTPAVCPEGQADTAKDLQPQVADALPQTCVTHQQAEAYCRFARGRLPSEAEWEYAARGPDARVYPWGNAIKDDIPQGLYPAGHVRLDSSYFGVRGLGSDALEWVADAYDPDAALRPFVSESFRAADGPLAVARGVFEQAAFCGEDAACRPPAGEPVRHVYKYGSVGQRRGAREVRPPKFPGVELEGWDIVAADARLGFRCAADLRPEDKPLQVPAAVAPIPIVRSEGSLELFGGVVEAVNQEEARRFCAALSVPYGAEALTGFRLPQLLEIQQLSAVFRGPGPFWAEDGAAVQIDDTTPPAPDAPWRELMVGGETALAARCVRTVQ</sequence>
<evidence type="ECO:0000259" key="1">
    <source>
        <dbReference type="Pfam" id="PF03781"/>
    </source>
</evidence>
<evidence type="ECO:0000313" key="2">
    <source>
        <dbReference type="EMBL" id="WAS95932.1"/>
    </source>
</evidence>
<dbReference type="Gene3D" id="3.90.1580.10">
    <property type="entry name" value="paralog of FGE (formylglycine-generating enzyme)"/>
    <property type="match status" value="1"/>
</dbReference>
<name>A0ABY7H9J6_9BACT</name>
<evidence type="ECO:0000313" key="3">
    <source>
        <dbReference type="Proteomes" id="UP001164459"/>
    </source>
</evidence>
<dbReference type="Pfam" id="PF03781">
    <property type="entry name" value="FGE-sulfatase"/>
    <property type="match status" value="1"/>
</dbReference>
<dbReference type="RefSeq" id="WP_269038276.1">
    <property type="nucleotide sequence ID" value="NZ_CP114040.1"/>
</dbReference>
<dbReference type="InterPro" id="IPR051043">
    <property type="entry name" value="Sulfatase_Mod_Factor_Kinase"/>
</dbReference>
<keyword evidence="3" id="KW-1185">Reference proteome</keyword>
<dbReference type="PANTHER" id="PTHR23150:SF19">
    <property type="entry name" value="FORMYLGLYCINE-GENERATING ENZYME"/>
    <property type="match status" value="1"/>
</dbReference>